<organism evidence="2 3">
    <name type="scientific">Mycolicibacterium aubagnense</name>
    <dbReference type="NCBI Taxonomy" id="319707"/>
    <lineage>
        <taxon>Bacteria</taxon>
        <taxon>Bacillati</taxon>
        <taxon>Actinomycetota</taxon>
        <taxon>Actinomycetes</taxon>
        <taxon>Mycobacteriales</taxon>
        <taxon>Mycobacteriaceae</taxon>
        <taxon>Mycolicibacterium</taxon>
    </lineage>
</organism>
<evidence type="ECO:0000256" key="1">
    <source>
        <dbReference type="SAM" id="MobiDB-lite"/>
    </source>
</evidence>
<sequence length="237" mass="25521">MGVKIPSSGPARLDHYVSIRIGALRMSRIELARRGGPDRSTLHKATTGDRTLSTRTLTRLDQALGWAEGTSAAILDGGEPVCASSDAAHVQTVLKVCEDLVEQSVESSPTCANCWPRCGRRRRSTSMPAEVFDDQRRAWIAAHTGVFMFQTRRAELLGKRIRARVRGEVGARPDPHDDKITPPLIYRLDGSGVGAVEIVLVLVCAAIAPIGWALEKSSTTNSPGSFPNAYAPTPSPP</sequence>
<keyword evidence="2" id="KW-0614">Plasmid</keyword>
<dbReference type="InterPro" id="IPR001387">
    <property type="entry name" value="Cro/C1-type_HTH"/>
</dbReference>
<accession>A0ABN5Z1L4</accession>
<feature type="region of interest" description="Disordered" evidence="1">
    <location>
        <begin position="217"/>
        <end position="237"/>
    </location>
</feature>
<dbReference type="CDD" id="cd00093">
    <property type="entry name" value="HTH_XRE"/>
    <property type="match status" value="1"/>
</dbReference>
<evidence type="ECO:0008006" key="4">
    <source>
        <dbReference type="Google" id="ProtNLM"/>
    </source>
</evidence>
<dbReference type="EMBL" id="AP022578">
    <property type="protein sequence ID" value="BBX88062.1"/>
    <property type="molecule type" value="Genomic_DNA"/>
</dbReference>
<reference evidence="2 3" key="1">
    <citation type="journal article" date="2019" name="Emerg. Microbes Infect.">
        <title>Comprehensive subspecies identification of 175 nontuberculous mycobacteria species based on 7547 genomic profiles.</title>
        <authorList>
            <person name="Matsumoto Y."/>
            <person name="Kinjo T."/>
            <person name="Motooka D."/>
            <person name="Nabeya D."/>
            <person name="Jung N."/>
            <person name="Uechi K."/>
            <person name="Horii T."/>
            <person name="Iida T."/>
            <person name="Fujita J."/>
            <person name="Nakamura S."/>
        </authorList>
    </citation>
    <scope>NUCLEOTIDE SEQUENCE [LARGE SCALE GENOMIC DNA]</scope>
    <source>
        <strain evidence="2 3">JCM 15296</strain>
        <plasmid evidence="2">pJCM15296</plasmid>
    </source>
</reference>
<evidence type="ECO:0000313" key="3">
    <source>
        <dbReference type="Proteomes" id="UP000465609"/>
    </source>
</evidence>
<protein>
    <recommendedName>
        <fullName evidence="4">XRE family transcriptional regulator</fullName>
    </recommendedName>
</protein>
<proteinExistence type="predicted"/>
<name>A0ABN5Z1L4_9MYCO</name>
<dbReference type="Proteomes" id="UP000465609">
    <property type="component" value="Plasmid pJCM15296"/>
</dbReference>
<keyword evidence="3" id="KW-1185">Reference proteome</keyword>
<gene>
    <name evidence="2" type="ORF">MAUB_62630</name>
</gene>
<geneLocation type="plasmid" evidence="2 3">
    <name>pJCM15296</name>
</geneLocation>
<evidence type="ECO:0000313" key="2">
    <source>
        <dbReference type="EMBL" id="BBX88062.1"/>
    </source>
</evidence>